<evidence type="ECO:0000256" key="2">
    <source>
        <dbReference type="PIRSR" id="PIRSR600888-1"/>
    </source>
</evidence>
<dbReference type="GO" id="GO:0005829">
    <property type="term" value="C:cytosol"/>
    <property type="evidence" value="ECO:0007669"/>
    <property type="project" value="TreeGrafter"/>
</dbReference>
<dbReference type="GO" id="GO:0008830">
    <property type="term" value="F:dTDP-4-dehydrorhamnose 3,5-epimerase activity"/>
    <property type="evidence" value="ECO:0007669"/>
    <property type="project" value="InterPro"/>
</dbReference>
<dbReference type="Gene3D" id="2.60.120.10">
    <property type="entry name" value="Jelly Rolls"/>
    <property type="match status" value="1"/>
</dbReference>
<evidence type="ECO:0000313" key="4">
    <source>
        <dbReference type="EMBL" id="QBI54878.1"/>
    </source>
</evidence>
<dbReference type="PANTHER" id="PTHR21047">
    <property type="entry name" value="DTDP-6-DEOXY-D-GLUCOSE-3,5 EPIMERASE"/>
    <property type="match status" value="1"/>
</dbReference>
<dbReference type="InterPro" id="IPR014710">
    <property type="entry name" value="RmlC-like_jellyroll"/>
</dbReference>
<feature type="site" description="Participates in a stacking interaction with the thymidine ring of dTDP-4-oxo-6-deoxyglucose" evidence="3">
    <location>
        <position position="139"/>
    </location>
</feature>
<dbReference type="PANTHER" id="PTHR21047:SF2">
    <property type="entry name" value="THYMIDINE DIPHOSPHO-4-KETO-RHAMNOSE 3,5-EPIMERASE"/>
    <property type="match status" value="1"/>
</dbReference>
<dbReference type="SUPFAM" id="SSF51182">
    <property type="entry name" value="RmlC-like cupins"/>
    <property type="match status" value="1"/>
</dbReference>
<dbReference type="OrthoDB" id="9800680at2"/>
<sequence length="202" mass="21431">MSFRVLDVEGAVEFGFPEFPDDRGAFASALTESGFAQALGHPPFPLRQASFTRSRRGVIRGVHFTATPPGCAKFVYCPAGRALDLVVDLRVGSPTWGRWDAVELGTAEPKAVYLPVGVGHGVVALEDETVICYLLSAEYVPANELSVSVASPEFADLPIPAEITPVQSARDQAAPLLAEALSAGLLPDYSRCLGVAKEFARG</sequence>
<comment type="similarity">
    <text evidence="1">Belongs to the dTDP-4-dehydrorhamnose 3,5-epimerase family.</text>
</comment>
<protein>
    <submittedName>
        <fullName evidence="4">dTDP-4-dehydrorhamnose 3-epimerase</fullName>
        <ecNumber evidence="4">5.1.3.-</ecNumber>
    </submittedName>
</protein>
<dbReference type="AlphaFoldDB" id="A0A4P6Q2K9"/>
<evidence type="ECO:0000313" key="5">
    <source>
        <dbReference type="Proteomes" id="UP000292235"/>
    </source>
</evidence>
<organism evidence="4 5">
    <name type="scientific">Streptomonospora litoralis</name>
    <dbReference type="NCBI Taxonomy" id="2498135"/>
    <lineage>
        <taxon>Bacteria</taxon>
        <taxon>Bacillati</taxon>
        <taxon>Actinomycetota</taxon>
        <taxon>Actinomycetes</taxon>
        <taxon>Streptosporangiales</taxon>
        <taxon>Nocardiopsidaceae</taxon>
        <taxon>Streptomonospora</taxon>
    </lineage>
</organism>
<dbReference type="CDD" id="cd00438">
    <property type="entry name" value="cupin_RmlC"/>
    <property type="match status" value="1"/>
</dbReference>
<dbReference type="RefSeq" id="WP_131098977.1">
    <property type="nucleotide sequence ID" value="NZ_CP036455.1"/>
</dbReference>
<reference evidence="4 5" key="1">
    <citation type="submission" date="2019-02" db="EMBL/GenBank/DDBJ databases">
        <authorList>
            <person name="Khodamoradi S."/>
            <person name="Hahnke R.L."/>
            <person name="Kaempfer P."/>
            <person name="Schumann P."/>
            <person name="Rohde M."/>
            <person name="Steinert M."/>
            <person name="Luzhetskyy A."/>
            <person name="Wink J."/>
            <person name="Ruckert C."/>
        </authorList>
    </citation>
    <scope>NUCLEOTIDE SEQUENCE [LARGE SCALE GENOMIC DNA]</scope>
    <source>
        <strain evidence="4 5">M2</strain>
    </source>
</reference>
<feature type="active site" description="Proton donor" evidence="2">
    <location>
        <position position="133"/>
    </location>
</feature>
<dbReference type="Proteomes" id="UP000292235">
    <property type="component" value="Chromosome"/>
</dbReference>
<keyword evidence="4" id="KW-0413">Isomerase</keyword>
<dbReference type="KEGG" id="strr:EKD16_15530"/>
<feature type="active site" description="Proton acceptor" evidence="2">
    <location>
        <position position="63"/>
    </location>
</feature>
<accession>A0A4P6Q2K9</accession>
<dbReference type="Pfam" id="PF00908">
    <property type="entry name" value="dTDP_sugar_isom"/>
    <property type="match status" value="1"/>
</dbReference>
<evidence type="ECO:0000256" key="3">
    <source>
        <dbReference type="PIRSR" id="PIRSR600888-3"/>
    </source>
</evidence>
<dbReference type="EMBL" id="CP036455">
    <property type="protein sequence ID" value="QBI54878.1"/>
    <property type="molecule type" value="Genomic_DNA"/>
</dbReference>
<evidence type="ECO:0000256" key="1">
    <source>
        <dbReference type="ARBA" id="ARBA00010154"/>
    </source>
</evidence>
<dbReference type="InterPro" id="IPR000888">
    <property type="entry name" value="RmlC-like"/>
</dbReference>
<gene>
    <name evidence="4" type="primary">novW</name>
    <name evidence="4" type="ORF">EKD16_15530</name>
</gene>
<dbReference type="GO" id="GO:0000271">
    <property type="term" value="P:polysaccharide biosynthetic process"/>
    <property type="evidence" value="ECO:0007669"/>
    <property type="project" value="TreeGrafter"/>
</dbReference>
<dbReference type="GO" id="GO:0019305">
    <property type="term" value="P:dTDP-rhamnose biosynthetic process"/>
    <property type="evidence" value="ECO:0007669"/>
    <property type="project" value="TreeGrafter"/>
</dbReference>
<dbReference type="InterPro" id="IPR011051">
    <property type="entry name" value="RmlC_Cupin_sf"/>
</dbReference>
<name>A0A4P6Q2K9_9ACTN</name>
<dbReference type="EC" id="5.1.3.-" evidence="4"/>
<keyword evidence="5" id="KW-1185">Reference proteome</keyword>
<proteinExistence type="inferred from homology"/>